<dbReference type="EMBL" id="CM042063">
    <property type="protein sequence ID" value="KAI3667640.1"/>
    <property type="molecule type" value="Genomic_DNA"/>
</dbReference>
<gene>
    <name evidence="1" type="ORF">L6452_42709</name>
</gene>
<name>A0ACB8XIH7_ARCLA</name>
<dbReference type="Proteomes" id="UP001055879">
    <property type="component" value="Linkage Group LG17"/>
</dbReference>
<sequence>MTCDCAQGTIAWHSRNICTKSTNWFMPRCTRGKSLEPIDPYIERTARHLRKASKVKRRIQMGEEKPINDEIPPPPTTPGRAPMRSFANLNMAAINRGIQAPVVGANNFEIKTYEEAVELIENLAEHNYATPRSTTKRVANVQESEELKAIKAQLAAIINQLKGASIQPALNYDGEIPNLFLASHEPEQMANLKTLFGLYDSLIKITENKDSNGVRLVVSIKRKFLWTNAVGMLQHCVSQQLVLPPTLRTILSNSTLTLVFSFYQEHLCAVSEPVIVSNGALEVYG</sequence>
<reference evidence="1 2" key="2">
    <citation type="journal article" date="2022" name="Mol. Ecol. Resour.">
        <title>The genomes of chicory, endive, great burdock and yacon provide insights into Asteraceae paleo-polyploidization history and plant inulin production.</title>
        <authorList>
            <person name="Fan W."/>
            <person name="Wang S."/>
            <person name="Wang H."/>
            <person name="Wang A."/>
            <person name="Jiang F."/>
            <person name="Liu H."/>
            <person name="Zhao H."/>
            <person name="Xu D."/>
            <person name="Zhang Y."/>
        </authorList>
    </citation>
    <scope>NUCLEOTIDE SEQUENCE [LARGE SCALE GENOMIC DNA]</scope>
    <source>
        <strain evidence="2">cv. Niubang</strain>
    </source>
</reference>
<accession>A0ACB8XIH7</accession>
<keyword evidence="2" id="KW-1185">Reference proteome</keyword>
<organism evidence="1 2">
    <name type="scientific">Arctium lappa</name>
    <name type="common">Greater burdock</name>
    <name type="synonym">Lappa major</name>
    <dbReference type="NCBI Taxonomy" id="4217"/>
    <lineage>
        <taxon>Eukaryota</taxon>
        <taxon>Viridiplantae</taxon>
        <taxon>Streptophyta</taxon>
        <taxon>Embryophyta</taxon>
        <taxon>Tracheophyta</taxon>
        <taxon>Spermatophyta</taxon>
        <taxon>Magnoliopsida</taxon>
        <taxon>eudicotyledons</taxon>
        <taxon>Gunneridae</taxon>
        <taxon>Pentapetalae</taxon>
        <taxon>asterids</taxon>
        <taxon>campanulids</taxon>
        <taxon>Asterales</taxon>
        <taxon>Asteraceae</taxon>
        <taxon>Carduoideae</taxon>
        <taxon>Cardueae</taxon>
        <taxon>Arctiinae</taxon>
        <taxon>Arctium</taxon>
    </lineage>
</organism>
<evidence type="ECO:0000313" key="2">
    <source>
        <dbReference type="Proteomes" id="UP001055879"/>
    </source>
</evidence>
<protein>
    <submittedName>
        <fullName evidence="1">Uncharacterized protein</fullName>
    </submittedName>
</protein>
<proteinExistence type="predicted"/>
<comment type="caution">
    <text evidence="1">The sequence shown here is derived from an EMBL/GenBank/DDBJ whole genome shotgun (WGS) entry which is preliminary data.</text>
</comment>
<evidence type="ECO:0000313" key="1">
    <source>
        <dbReference type="EMBL" id="KAI3667640.1"/>
    </source>
</evidence>
<reference evidence="2" key="1">
    <citation type="journal article" date="2022" name="Mol. Ecol. Resour.">
        <title>The genomes of chicory, endive, great burdock and yacon provide insights into Asteraceae palaeo-polyploidization history and plant inulin production.</title>
        <authorList>
            <person name="Fan W."/>
            <person name="Wang S."/>
            <person name="Wang H."/>
            <person name="Wang A."/>
            <person name="Jiang F."/>
            <person name="Liu H."/>
            <person name="Zhao H."/>
            <person name="Xu D."/>
            <person name="Zhang Y."/>
        </authorList>
    </citation>
    <scope>NUCLEOTIDE SEQUENCE [LARGE SCALE GENOMIC DNA]</scope>
    <source>
        <strain evidence="2">cv. Niubang</strain>
    </source>
</reference>